<accession>A0AAU7UEE6</accession>
<feature type="compositionally biased region" description="Basic and acidic residues" evidence="1">
    <location>
        <begin position="47"/>
        <end position="57"/>
    </location>
</feature>
<sequence length="57" mass="6112">MTTDRTQDQPSPTPASDQPGSRPDTTPDQTPVSDDQQQQDHTGTHGRPSDDSDPGHS</sequence>
<gene>
    <name evidence="2" type="ORF">ABOD76_11545</name>
</gene>
<protein>
    <submittedName>
        <fullName evidence="2">Uncharacterized protein</fullName>
    </submittedName>
</protein>
<dbReference type="AlphaFoldDB" id="A0AAU7UEE6"/>
<dbReference type="EMBL" id="CP158299">
    <property type="protein sequence ID" value="XBV86910.1"/>
    <property type="molecule type" value="Genomic_DNA"/>
</dbReference>
<reference evidence="2" key="1">
    <citation type="submission" date="2024-06" db="EMBL/GenBank/DDBJ databases">
        <title>Draft Genome Sequence of Deinococcus sonorensis Type Strain KR-87, a Biofilm Producing Representative of the Genus Deinococcus.</title>
        <authorList>
            <person name="Boren L.S."/>
            <person name="Grosso R.A."/>
            <person name="Hugenberg-Cox A.N."/>
            <person name="Hill J.T.E."/>
            <person name="Albert C.M."/>
            <person name="Tuohy J.M."/>
        </authorList>
    </citation>
    <scope>NUCLEOTIDE SEQUENCE</scope>
    <source>
        <strain evidence="2">KR-87</strain>
    </source>
</reference>
<dbReference type="KEGG" id="dsc:ABOD76_11545"/>
<dbReference type="RefSeq" id="WP_350245001.1">
    <property type="nucleotide sequence ID" value="NZ_CP158299.1"/>
</dbReference>
<feature type="region of interest" description="Disordered" evidence="1">
    <location>
        <begin position="1"/>
        <end position="57"/>
    </location>
</feature>
<evidence type="ECO:0000313" key="2">
    <source>
        <dbReference type="EMBL" id="XBV86910.1"/>
    </source>
</evidence>
<organism evidence="2">
    <name type="scientific">Deinococcus sonorensis KR-87</name>
    <dbReference type="NCBI Taxonomy" id="694439"/>
    <lineage>
        <taxon>Bacteria</taxon>
        <taxon>Thermotogati</taxon>
        <taxon>Deinococcota</taxon>
        <taxon>Deinococci</taxon>
        <taxon>Deinococcales</taxon>
        <taxon>Deinococcaceae</taxon>
        <taxon>Deinococcus</taxon>
    </lineage>
</organism>
<evidence type="ECO:0000256" key="1">
    <source>
        <dbReference type="SAM" id="MobiDB-lite"/>
    </source>
</evidence>
<feature type="compositionally biased region" description="Polar residues" evidence="1">
    <location>
        <begin position="1"/>
        <end position="33"/>
    </location>
</feature>
<proteinExistence type="predicted"/>
<name>A0AAU7UEE6_9DEIO</name>